<proteinExistence type="inferred from homology"/>
<feature type="domain" description="Glycosyltransferase 2-like" evidence="6">
    <location>
        <begin position="31"/>
        <end position="143"/>
    </location>
</feature>
<organism evidence="7 8">
    <name type="scientific">Quadrisphaera granulorum</name>
    <dbReference type="NCBI Taxonomy" id="317664"/>
    <lineage>
        <taxon>Bacteria</taxon>
        <taxon>Bacillati</taxon>
        <taxon>Actinomycetota</taxon>
        <taxon>Actinomycetes</taxon>
        <taxon>Kineosporiales</taxon>
        <taxon>Kineosporiaceae</taxon>
        <taxon>Quadrisphaera</taxon>
    </lineage>
</organism>
<evidence type="ECO:0000313" key="8">
    <source>
        <dbReference type="Proteomes" id="UP000245469"/>
    </source>
</evidence>
<evidence type="ECO:0000313" key="7">
    <source>
        <dbReference type="EMBL" id="PWJ56073.1"/>
    </source>
</evidence>
<sequence length="333" mass="35144">MPAHPPQQPSDGTAAQAAQPSLGPLEDVELVVVAYRSRDQVEQMLAGLPRDLPLVVVDNSDGSDGLRAVVEARTHGRYLEGGGVGFARAATRGALSSTASVVVFVNPDVRPTPEHLAAVVADVRADPTCAASGACIVDTHDAAGRPVPPQPQIGCGGWEPTLRRVAVHAAGLHKKLPTAGVYAMPRANQPLRVDWVSGGCMAVRREVFTELGGFDSDFYVYNEDMAFGRASRERGLHEKLRTDVLVPGASGGSGAPSLEMMRLRGASMARYVRKHHAPLPALAMRALTAAGYAVRAAEQVARGDRRRAREHWAYAVGAATTTATVGGRVVTRG</sequence>
<dbReference type="SUPFAM" id="SSF53448">
    <property type="entry name" value="Nucleotide-diphospho-sugar transferases"/>
    <property type="match status" value="1"/>
</dbReference>
<keyword evidence="8" id="KW-1185">Reference proteome</keyword>
<evidence type="ECO:0000259" key="6">
    <source>
        <dbReference type="Pfam" id="PF00535"/>
    </source>
</evidence>
<evidence type="ECO:0000256" key="3">
    <source>
        <dbReference type="ARBA" id="ARBA00022676"/>
    </source>
</evidence>
<name>A0A316AEA5_9ACTN</name>
<reference evidence="7 8" key="1">
    <citation type="submission" date="2018-03" db="EMBL/GenBank/DDBJ databases">
        <title>Genomic Encyclopedia of Archaeal and Bacterial Type Strains, Phase II (KMG-II): from individual species to whole genera.</title>
        <authorList>
            <person name="Goeker M."/>
        </authorList>
    </citation>
    <scope>NUCLEOTIDE SEQUENCE [LARGE SCALE GENOMIC DNA]</scope>
    <source>
        <strain evidence="7 8">DSM 44889</strain>
    </source>
</reference>
<dbReference type="PANTHER" id="PTHR43179">
    <property type="entry name" value="RHAMNOSYLTRANSFERASE WBBL"/>
    <property type="match status" value="1"/>
</dbReference>
<accession>A0A316AEA5</accession>
<protein>
    <submittedName>
        <fullName evidence="7">GT2 family glycosyltransferase</fullName>
    </submittedName>
</protein>
<dbReference type="RefSeq" id="WP_109772299.1">
    <property type="nucleotide sequence ID" value="NZ_QGDQ01000001.1"/>
</dbReference>
<comment type="caution">
    <text evidence="7">The sequence shown here is derived from an EMBL/GenBank/DDBJ whole genome shotgun (WGS) entry which is preliminary data.</text>
</comment>
<evidence type="ECO:0000256" key="1">
    <source>
        <dbReference type="ARBA" id="ARBA00004776"/>
    </source>
</evidence>
<dbReference type="GO" id="GO:0016757">
    <property type="term" value="F:glycosyltransferase activity"/>
    <property type="evidence" value="ECO:0007669"/>
    <property type="project" value="UniProtKB-KW"/>
</dbReference>
<keyword evidence="3" id="KW-0328">Glycosyltransferase</keyword>
<evidence type="ECO:0000256" key="5">
    <source>
        <dbReference type="SAM" id="MobiDB-lite"/>
    </source>
</evidence>
<dbReference type="PANTHER" id="PTHR43179:SF12">
    <property type="entry name" value="GALACTOFURANOSYLTRANSFERASE GLFT2"/>
    <property type="match status" value="1"/>
</dbReference>
<comment type="pathway">
    <text evidence="1">Cell wall biogenesis; cell wall polysaccharide biosynthesis.</text>
</comment>
<dbReference type="OrthoDB" id="9771846at2"/>
<keyword evidence="4 7" id="KW-0808">Transferase</keyword>
<comment type="similarity">
    <text evidence="2">Belongs to the glycosyltransferase 2 family.</text>
</comment>
<dbReference type="Proteomes" id="UP000245469">
    <property type="component" value="Unassembled WGS sequence"/>
</dbReference>
<gene>
    <name evidence="7" type="ORF">BXY45_10147</name>
</gene>
<dbReference type="EMBL" id="QGDQ01000001">
    <property type="protein sequence ID" value="PWJ56073.1"/>
    <property type="molecule type" value="Genomic_DNA"/>
</dbReference>
<feature type="compositionally biased region" description="Polar residues" evidence="5">
    <location>
        <begin position="9"/>
        <end position="19"/>
    </location>
</feature>
<dbReference type="InterPro" id="IPR001173">
    <property type="entry name" value="Glyco_trans_2-like"/>
</dbReference>
<evidence type="ECO:0000256" key="2">
    <source>
        <dbReference type="ARBA" id="ARBA00006739"/>
    </source>
</evidence>
<dbReference type="InterPro" id="IPR029044">
    <property type="entry name" value="Nucleotide-diphossugar_trans"/>
</dbReference>
<evidence type="ECO:0000256" key="4">
    <source>
        <dbReference type="ARBA" id="ARBA00022679"/>
    </source>
</evidence>
<feature type="region of interest" description="Disordered" evidence="5">
    <location>
        <begin position="1"/>
        <end position="21"/>
    </location>
</feature>
<dbReference type="Gene3D" id="3.90.550.10">
    <property type="entry name" value="Spore Coat Polysaccharide Biosynthesis Protein SpsA, Chain A"/>
    <property type="match status" value="1"/>
</dbReference>
<dbReference type="AlphaFoldDB" id="A0A316AEA5"/>
<dbReference type="Pfam" id="PF00535">
    <property type="entry name" value="Glycos_transf_2"/>
    <property type="match status" value="1"/>
</dbReference>